<dbReference type="AlphaFoldDB" id="A0A2L1GRP9"/>
<reference evidence="1 2" key="1">
    <citation type="journal article" date="2018" name="MBio">
        <title>Insights into the evolution of host association through the isolation and characterization of a novel human periodontal pathobiont, Desulfobulbus oralis.</title>
        <authorList>
            <person name="Cross K.L."/>
            <person name="Chirania P."/>
            <person name="Xiong W."/>
            <person name="Beall C.J."/>
            <person name="Elkins J.G."/>
            <person name="Giannone R.J."/>
            <person name="Griffen A.L."/>
            <person name="Guss A.M."/>
            <person name="Hettich R.L."/>
            <person name="Joshi S.S."/>
            <person name="Mokrzan E.M."/>
            <person name="Martin R.K."/>
            <person name="Zhulin I.B."/>
            <person name="Leys E.J."/>
            <person name="Podar M."/>
        </authorList>
    </citation>
    <scope>NUCLEOTIDE SEQUENCE [LARGE SCALE GENOMIC DNA]</scope>
    <source>
        <strain evidence="1 2">ORNL</strain>
    </source>
</reference>
<sequence length="97" mass="11132">MAEKVEDLTIAYEEDGQVLVQEIDKEVLSSGAWATVIFRYRELDRARGEYGPDKYSVRRYQKREGQYLPKSKFNISSAAQAKKLLAVLSRWTGEEGL</sequence>
<organism evidence="1 2">
    <name type="scientific">Desulfobulbus oralis</name>
    <dbReference type="NCBI Taxonomy" id="1986146"/>
    <lineage>
        <taxon>Bacteria</taxon>
        <taxon>Pseudomonadati</taxon>
        <taxon>Thermodesulfobacteriota</taxon>
        <taxon>Desulfobulbia</taxon>
        <taxon>Desulfobulbales</taxon>
        <taxon>Desulfobulbaceae</taxon>
        <taxon>Desulfobulbus</taxon>
    </lineage>
</organism>
<dbReference type="KEGG" id="deo:CAY53_09930"/>
<evidence type="ECO:0000313" key="1">
    <source>
        <dbReference type="EMBL" id="AVD72330.1"/>
    </source>
</evidence>
<dbReference type="EMBL" id="CP021255">
    <property type="protein sequence ID" value="AVD72330.1"/>
    <property type="molecule type" value="Genomic_DNA"/>
</dbReference>
<protein>
    <submittedName>
        <fullName evidence="1">Uncharacterized protein</fullName>
    </submittedName>
</protein>
<proteinExistence type="predicted"/>
<dbReference type="OrthoDB" id="9802707at2"/>
<name>A0A2L1GRP9_9BACT</name>
<dbReference type="RefSeq" id="WP_104937539.1">
    <property type="nucleotide sequence ID" value="NZ_CP021255.1"/>
</dbReference>
<accession>A0A2L1GRP9</accession>
<dbReference type="Proteomes" id="UP000239867">
    <property type="component" value="Chromosome"/>
</dbReference>
<evidence type="ECO:0000313" key="2">
    <source>
        <dbReference type="Proteomes" id="UP000239867"/>
    </source>
</evidence>
<gene>
    <name evidence="1" type="ORF">CAY53_09930</name>
</gene>
<keyword evidence="2" id="KW-1185">Reference proteome</keyword>